<dbReference type="PATRIC" id="fig|48936.3.peg.2253"/>
<dbReference type="NCBIfam" id="TIGR00229">
    <property type="entry name" value="sensory_box"/>
    <property type="match status" value="1"/>
</dbReference>
<dbReference type="PANTHER" id="PTHR41523">
    <property type="entry name" value="TWO-COMPONENT SYSTEM SENSOR PROTEIN"/>
    <property type="match status" value="1"/>
</dbReference>
<evidence type="ECO:0000256" key="6">
    <source>
        <dbReference type="ARBA" id="ARBA00022777"/>
    </source>
</evidence>
<comment type="caution">
    <text evidence="9">The sequence shown here is derived from an EMBL/GenBank/DDBJ whole genome shotgun (WGS) entry which is preliminary data.</text>
</comment>
<keyword evidence="10" id="KW-1185">Reference proteome</keyword>
<dbReference type="PANTHER" id="PTHR41523:SF8">
    <property type="entry name" value="ETHYLENE RESPONSE SENSOR PROTEIN"/>
    <property type="match status" value="1"/>
</dbReference>
<dbReference type="PROSITE" id="PS50109">
    <property type="entry name" value="HIS_KIN"/>
    <property type="match status" value="1"/>
</dbReference>
<dbReference type="InterPro" id="IPR035965">
    <property type="entry name" value="PAS-like_dom_sf"/>
</dbReference>
<gene>
    <name evidence="9" type="ORF">NJ75_02244</name>
</gene>
<reference evidence="9 10" key="1">
    <citation type="submission" date="2014-10" db="EMBL/GenBank/DDBJ databases">
        <title>Draft genome sequence of Novosphingobium subterraneum DSM 12447.</title>
        <authorList>
            <person name="Gan H.M."/>
            <person name="Gan H.Y."/>
            <person name="Savka M.A."/>
        </authorList>
    </citation>
    <scope>NUCLEOTIDE SEQUENCE [LARGE SCALE GENOMIC DNA]</scope>
    <source>
        <strain evidence="9 10">DSM 12447</strain>
    </source>
</reference>
<dbReference type="GO" id="GO:0005524">
    <property type="term" value="F:ATP binding"/>
    <property type="evidence" value="ECO:0007669"/>
    <property type="project" value="UniProtKB-KW"/>
</dbReference>
<dbReference type="InterPro" id="IPR005467">
    <property type="entry name" value="His_kinase_dom"/>
</dbReference>
<organism evidence="9 10">
    <name type="scientific">Novosphingobium subterraneum</name>
    <dbReference type="NCBI Taxonomy" id="48936"/>
    <lineage>
        <taxon>Bacteria</taxon>
        <taxon>Pseudomonadati</taxon>
        <taxon>Pseudomonadota</taxon>
        <taxon>Alphaproteobacteria</taxon>
        <taxon>Sphingomonadales</taxon>
        <taxon>Sphingomonadaceae</taxon>
        <taxon>Novosphingobium</taxon>
    </lineage>
</organism>
<dbReference type="Gene3D" id="3.30.450.20">
    <property type="entry name" value="PAS domain"/>
    <property type="match status" value="1"/>
</dbReference>
<keyword evidence="6 9" id="KW-0418">Kinase</keyword>
<evidence type="ECO:0000313" key="10">
    <source>
        <dbReference type="Proteomes" id="UP000031338"/>
    </source>
</evidence>
<evidence type="ECO:0000256" key="3">
    <source>
        <dbReference type="ARBA" id="ARBA00022553"/>
    </source>
</evidence>
<keyword evidence="7" id="KW-0067">ATP-binding</keyword>
<dbReference type="InterPro" id="IPR011495">
    <property type="entry name" value="Sig_transdc_His_kin_sub2_dim/P"/>
</dbReference>
<dbReference type="RefSeq" id="WP_039334383.1">
    <property type="nucleotide sequence ID" value="NZ_JRVC01000009.1"/>
</dbReference>
<evidence type="ECO:0000256" key="4">
    <source>
        <dbReference type="ARBA" id="ARBA00022679"/>
    </source>
</evidence>
<comment type="catalytic activity">
    <reaction evidence="1">
        <text>ATP + protein L-histidine = ADP + protein N-phospho-L-histidine.</text>
        <dbReference type="EC" id="2.7.13.3"/>
    </reaction>
</comment>
<sequence>MSKVSSSSPAAAESLALALIHSSRAPVLLINSNLQIVGASNSFCNAFGYQPDNLAGCDLDKLGEGEWGLPQLRSLLRSTLHGSASVDAYEMDLVRSDHAMARLVLNAHLLDYDEDVALIVLTISDVTSALLAEKIKDDLIKEKQVLLIELQHRVANSLQIIASVLMQSARRVQSEETRLHLRNAHNRVLSIATLQKQLAVSSEDQVHLREYFAGLCESIGASMIDEEDRITLKSTTDDSFATANVATSLGLIVTELVINSLKHAFPNHAKSGAIAVDYHAEGAAFTLTVSDDGVGIANSEEPIAPGLGTGIVDALAKNLGATVVTTQATPGTRIAIVRPE</sequence>
<accession>A0A0B9ABD4</accession>
<dbReference type="Gene3D" id="3.30.565.10">
    <property type="entry name" value="Histidine kinase-like ATPase, C-terminal domain"/>
    <property type="match status" value="1"/>
</dbReference>
<dbReference type="AlphaFoldDB" id="A0A0B9ABD4"/>
<name>A0A0B9ABD4_9SPHN</name>
<dbReference type="STRING" id="48936.NJ75_02244"/>
<dbReference type="Pfam" id="PF02518">
    <property type="entry name" value="HATPase_c"/>
    <property type="match status" value="1"/>
</dbReference>
<dbReference type="GO" id="GO:0004673">
    <property type="term" value="F:protein histidine kinase activity"/>
    <property type="evidence" value="ECO:0007669"/>
    <property type="project" value="UniProtKB-EC"/>
</dbReference>
<evidence type="ECO:0000313" key="9">
    <source>
        <dbReference type="EMBL" id="KHS46650.1"/>
    </source>
</evidence>
<dbReference type="EMBL" id="JRVC01000009">
    <property type="protein sequence ID" value="KHS46650.1"/>
    <property type="molecule type" value="Genomic_DNA"/>
</dbReference>
<keyword evidence="3" id="KW-0597">Phosphoprotein</keyword>
<evidence type="ECO:0000256" key="2">
    <source>
        <dbReference type="ARBA" id="ARBA00012438"/>
    </source>
</evidence>
<evidence type="ECO:0000256" key="5">
    <source>
        <dbReference type="ARBA" id="ARBA00022741"/>
    </source>
</evidence>
<proteinExistence type="predicted"/>
<dbReference type="InterPro" id="IPR003594">
    <property type="entry name" value="HATPase_dom"/>
</dbReference>
<dbReference type="InterPro" id="IPR036890">
    <property type="entry name" value="HATPase_C_sf"/>
</dbReference>
<evidence type="ECO:0000256" key="1">
    <source>
        <dbReference type="ARBA" id="ARBA00000085"/>
    </source>
</evidence>
<evidence type="ECO:0000256" key="7">
    <source>
        <dbReference type="ARBA" id="ARBA00022840"/>
    </source>
</evidence>
<evidence type="ECO:0000259" key="8">
    <source>
        <dbReference type="PROSITE" id="PS50109"/>
    </source>
</evidence>
<feature type="domain" description="Histidine kinase" evidence="8">
    <location>
        <begin position="149"/>
        <end position="340"/>
    </location>
</feature>
<dbReference type="InterPro" id="IPR000014">
    <property type="entry name" value="PAS"/>
</dbReference>
<dbReference type="SUPFAM" id="SSF55785">
    <property type="entry name" value="PYP-like sensor domain (PAS domain)"/>
    <property type="match status" value="1"/>
</dbReference>
<protein>
    <recommendedName>
        <fullName evidence="2">histidine kinase</fullName>
        <ecNumber evidence="2">2.7.13.3</ecNumber>
    </recommendedName>
</protein>
<dbReference type="EC" id="2.7.13.3" evidence="2"/>
<dbReference type="SMART" id="SM00387">
    <property type="entry name" value="HATPase_c"/>
    <property type="match status" value="1"/>
</dbReference>
<keyword evidence="5" id="KW-0547">Nucleotide-binding</keyword>
<dbReference type="Proteomes" id="UP000031338">
    <property type="component" value="Unassembled WGS sequence"/>
</dbReference>
<keyword evidence="4" id="KW-0808">Transferase</keyword>
<dbReference type="Pfam" id="PF07568">
    <property type="entry name" value="HisKA_2"/>
    <property type="match status" value="1"/>
</dbReference>
<dbReference type="SUPFAM" id="SSF55874">
    <property type="entry name" value="ATPase domain of HSP90 chaperone/DNA topoisomerase II/histidine kinase"/>
    <property type="match status" value="1"/>
</dbReference>